<feature type="transmembrane region" description="Helical" evidence="1">
    <location>
        <begin position="12"/>
        <end position="34"/>
    </location>
</feature>
<feature type="transmembrane region" description="Helical" evidence="1">
    <location>
        <begin position="114"/>
        <end position="136"/>
    </location>
</feature>
<evidence type="ECO:0000256" key="1">
    <source>
        <dbReference type="SAM" id="Phobius"/>
    </source>
</evidence>
<feature type="transmembrane region" description="Helical" evidence="1">
    <location>
        <begin position="79"/>
        <end position="102"/>
    </location>
</feature>
<keyword evidence="1" id="KW-1133">Transmembrane helix</keyword>
<feature type="transmembrane region" description="Helical" evidence="1">
    <location>
        <begin position="142"/>
        <end position="163"/>
    </location>
</feature>
<accession>A0A2X0ME62</accession>
<sequence length="261" mass="29075">MLTEYLPTARLVLSWLIIVSALLDSGFSAWLIGFQALRTHGYQKPVPAILVISFFALCFQPFFLYSKAFNTSRAWTTKLALFVKSIACELIVTGALGGMMLVSVADLSSDTPGLLSSCGGYLMCRLLTAVFALAWLPPYNPNFSNVLFLGLSFTLLLISFLYFTIKRRRAIPALTVPFGGVNWAEYSIRRRRAQQTPIPLRASPRTDEYKEPLDSGRGQVDEVFVVVDTTDSEKAEQASTGLGLHERRKSRDIDVRMSVQM</sequence>
<dbReference type="STRING" id="796604.A0A2X0ME62"/>
<organism evidence="2 3">
    <name type="scientific">Microbotryum silenes-dioicae</name>
    <dbReference type="NCBI Taxonomy" id="796604"/>
    <lineage>
        <taxon>Eukaryota</taxon>
        <taxon>Fungi</taxon>
        <taxon>Dikarya</taxon>
        <taxon>Basidiomycota</taxon>
        <taxon>Pucciniomycotina</taxon>
        <taxon>Microbotryomycetes</taxon>
        <taxon>Microbotryales</taxon>
        <taxon>Microbotryaceae</taxon>
        <taxon>Microbotryum</taxon>
    </lineage>
</organism>
<dbReference type="Proteomes" id="UP000249464">
    <property type="component" value="Unassembled WGS sequence"/>
</dbReference>
<proteinExistence type="predicted"/>
<gene>
    <name evidence="2" type="primary">BQ5605_C005g03501</name>
    <name evidence="2" type="ORF">BQ5605_C005G03501</name>
</gene>
<reference evidence="2 3" key="1">
    <citation type="submission" date="2016-11" db="EMBL/GenBank/DDBJ databases">
        <authorList>
            <person name="Jaros S."/>
            <person name="Januszkiewicz K."/>
            <person name="Wedrychowicz H."/>
        </authorList>
    </citation>
    <scope>NUCLEOTIDE SEQUENCE [LARGE SCALE GENOMIC DNA]</scope>
</reference>
<dbReference type="EMBL" id="FQNC01000047">
    <property type="protein sequence ID" value="SGY76577.1"/>
    <property type="molecule type" value="Genomic_DNA"/>
</dbReference>
<protein>
    <submittedName>
        <fullName evidence="2">BQ5605_C005g03501 protein</fullName>
    </submittedName>
</protein>
<keyword evidence="1" id="KW-0472">Membrane</keyword>
<evidence type="ECO:0000313" key="3">
    <source>
        <dbReference type="Proteomes" id="UP000249464"/>
    </source>
</evidence>
<evidence type="ECO:0000313" key="2">
    <source>
        <dbReference type="EMBL" id="SGY76577.1"/>
    </source>
</evidence>
<dbReference type="AlphaFoldDB" id="A0A2X0ME62"/>
<feature type="transmembrane region" description="Helical" evidence="1">
    <location>
        <begin position="46"/>
        <end position="64"/>
    </location>
</feature>
<name>A0A2X0ME62_9BASI</name>
<keyword evidence="3" id="KW-1185">Reference proteome</keyword>
<keyword evidence="1" id="KW-0812">Transmembrane</keyword>